<evidence type="ECO:0000256" key="6">
    <source>
        <dbReference type="ARBA" id="ARBA00022741"/>
    </source>
</evidence>
<comment type="caution">
    <text evidence="15">The sequence shown here is derived from an EMBL/GenBank/DDBJ whole genome shotgun (WGS) entry which is preliminary data.</text>
</comment>
<evidence type="ECO:0000313" key="16">
    <source>
        <dbReference type="Proteomes" id="UP001501207"/>
    </source>
</evidence>
<evidence type="ECO:0000256" key="10">
    <source>
        <dbReference type="ARBA" id="ARBA00023134"/>
    </source>
</evidence>
<feature type="transmembrane region" description="Helical" evidence="13">
    <location>
        <begin position="418"/>
        <end position="444"/>
    </location>
</feature>
<evidence type="ECO:0000259" key="14">
    <source>
        <dbReference type="PROSITE" id="PS51711"/>
    </source>
</evidence>
<evidence type="ECO:0000256" key="2">
    <source>
        <dbReference type="ARBA" id="ARBA00022448"/>
    </source>
</evidence>
<keyword evidence="9" id="KW-0406">Ion transport</keyword>
<feature type="transmembrane region" description="Helical" evidence="13">
    <location>
        <begin position="654"/>
        <end position="674"/>
    </location>
</feature>
<name>A0ABP8FCA2_9BACT</name>
<comment type="similarity">
    <text evidence="13">Belongs to the TRAFAC class TrmE-Era-EngA-EngB-Septin-like GTPase superfamily. FeoB GTPase (TC 9.A.8) family.</text>
</comment>
<dbReference type="SUPFAM" id="SSF52540">
    <property type="entry name" value="P-loop containing nucleoside triphosphate hydrolases"/>
    <property type="match status" value="1"/>
</dbReference>
<feature type="domain" description="FeoB-type G" evidence="14">
    <location>
        <begin position="4"/>
        <end position="171"/>
    </location>
</feature>
<feature type="transmembrane region" description="Helical" evidence="13">
    <location>
        <begin position="340"/>
        <end position="364"/>
    </location>
</feature>
<proteinExistence type="inferred from homology"/>
<reference evidence="16" key="1">
    <citation type="journal article" date="2019" name="Int. J. Syst. Evol. Microbiol.">
        <title>The Global Catalogue of Microorganisms (GCM) 10K type strain sequencing project: providing services to taxonomists for standard genome sequencing and annotation.</title>
        <authorList>
            <consortium name="The Broad Institute Genomics Platform"/>
            <consortium name="The Broad Institute Genome Sequencing Center for Infectious Disease"/>
            <person name="Wu L."/>
            <person name="Ma J."/>
        </authorList>
    </citation>
    <scope>NUCLEOTIDE SEQUENCE [LARGE SCALE GENOMIC DNA]</scope>
    <source>
        <strain evidence="16">JCM 17664</strain>
    </source>
</reference>
<dbReference type="InterPro" id="IPR003373">
    <property type="entry name" value="Fe2_transport_prot-B"/>
</dbReference>
<dbReference type="PANTHER" id="PTHR43185:SF1">
    <property type="entry name" value="FE(2+) TRANSPORTER FEOB"/>
    <property type="match status" value="1"/>
</dbReference>
<dbReference type="InterPro" id="IPR011640">
    <property type="entry name" value="Fe2_transport_prot_B_C"/>
</dbReference>
<feature type="transmembrane region" description="Helical" evidence="13">
    <location>
        <begin position="284"/>
        <end position="305"/>
    </location>
</feature>
<dbReference type="Gene3D" id="3.40.50.300">
    <property type="entry name" value="P-loop containing nucleotide triphosphate hydrolases"/>
    <property type="match status" value="1"/>
</dbReference>
<evidence type="ECO:0000256" key="9">
    <source>
        <dbReference type="ARBA" id="ARBA00023065"/>
    </source>
</evidence>
<comment type="subcellular location">
    <subcellularLocation>
        <location evidence="13">Cell inner membrane</location>
        <topology evidence="13">Multi-pass membrane protein</topology>
    </subcellularLocation>
    <subcellularLocation>
        <location evidence="1">Cell membrane</location>
        <topology evidence="1">Multi-pass membrane protein</topology>
    </subcellularLocation>
</comment>
<evidence type="ECO:0000256" key="11">
    <source>
        <dbReference type="ARBA" id="ARBA00023136"/>
    </source>
</evidence>
<dbReference type="CDD" id="cd01879">
    <property type="entry name" value="FeoB"/>
    <property type="match status" value="1"/>
</dbReference>
<dbReference type="PANTHER" id="PTHR43185">
    <property type="entry name" value="FERROUS IRON TRANSPORT PROTEIN B"/>
    <property type="match status" value="1"/>
</dbReference>
<keyword evidence="10 13" id="KW-0342">GTP-binding</keyword>
<evidence type="ECO:0000256" key="7">
    <source>
        <dbReference type="ARBA" id="ARBA00022989"/>
    </source>
</evidence>
<dbReference type="PRINTS" id="PR00326">
    <property type="entry name" value="GTP1OBG"/>
</dbReference>
<dbReference type="Pfam" id="PF07670">
    <property type="entry name" value="Gate"/>
    <property type="match status" value="2"/>
</dbReference>
<keyword evidence="11 13" id="KW-0472">Membrane</keyword>
<organism evidence="15 16">
    <name type="scientific">Compostibacter hankyongensis</name>
    <dbReference type="NCBI Taxonomy" id="1007089"/>
    <lineage>
        <taxon>Bacteria</taxon>
        <taxon>Pseudomonadati</taxon>
        <taxon>Bacteroidota</taxon>
        <taxon>Chitinophagia</taxon>
        <taxon>Chitinophagales</taxon>
        <taxon>Chitinophagaceae</taxon>
        <taxon>Compostibacter</taxon>
    </lineage>
</organism>
<feature type="transmembrane region" description="Helical" evidence="13">
    <location>
        <begin position="686"/>
        <end position="706"/>
    </location>
</feature>
<keyword evidence="8 13" id="KW-0408">Iron</keyword>
<evidence type="ECO:0000256" key="1">
    <source>
        <dbReference type="ARBA" id="ARBA00004651"/>
    </source>
</evidence>
<dbReference type="PROSITE" id="PS51711">
    <property type="entry name" value="G_FEOB"/>
    <property type="match status" value="1"/>
</dbReference>
<feature type="transmembrane region" description="Helical" evidence="13">
    <location>
        <begin position="464"/>
        <end position="482"/>
    </location>
</feature>
<dbReference type="EMBL" id="BAABFN010000001">
    <property type="protein sequence ID" value="GAA4300160.1"/>
    <property type="molecule type" value="Genomic_DNA"/>
</dbReference>
<evidence type="ECO:0000256" key="13">
    <source>
        <dbReference type="RuleBase" id="RU362098"/>
    </source>
</evidence>
<gene>
    <name evidence="15" type="primary">feoB</name>
    <name evidence="15" type="ORF">GCM10023143_00870</name>
</gene>
<keyword evidence="3" id="KW-1003">Cell membrane</keyword>
<dbReference type="InterPro" id="IPR030389">
    <property type="entry name" value="G_FEOB_dom"/>
</dbReference>
<dbReference type="Pfam" id="PF02421">
    <property type="entry name" value="FeoB_N"/>
    <property type="match status" value="1"/>
</dbReference>
<evidence type="ECO:0000256" key="8">
    <source>
        <dbReference type="ARBA" id="ARBA00023004"/>
    </source>
</evidence>
<keyword evidence="2 13" id="KW-0813">Transport</keyword>
<evidence type="ECO:0000256" key="4">
    <source>
        <dbReference type="ARBA" id="ARBA00022496"/>
    </source>
</evidence>
<dbReference type="Proteomes" id="UP001501207">
    <property type="component" value="Unassembled WGS sequence"/>
</dbReference>
<dbReference type="Pfam" id="PF07664">
    <property type="entry name" value="FeoB_C"/>
    <property type="match status" value="1"/>
</dbReference>
<keyword evidence="6" id="KW-0547">Nucleotide-binding</keyword>
<keyword evidence="5 13" id="KW-0812">Transmembrane</keyword>
<dbReference type="InterPro" id="IPR027417">
    <property type="entry name" value="P-loop_NTPase"/>
</dbReference>
<dbReference type="RefSeq" id="WP_344973584.1">
    <property type="nucleotide sequence ID" value="NZ_BAABFN010000001.1"/>
</dbReference>
<dbReference type="InterPro" id="IPR050860">
    <property type="entry name" value="FeoB_GTPase"/>
</dbReference>
<accession>A0ABP8FCA2</accession>
<dbReference type="NCBIfam" id="TIGR00437">
    <property type="entry name" value="feoB"/>
    <property type="match status" value="1"/>
</dbReference>
<comment type="caution">
    <text evidence="13">Lacks conserved residue(s) required for the propagation of feature annotation.</text>
</comment>
<evidence type="ECO:0000313" key="15">
    <source>
        <dbReference type="EMBL" id="GAA4300160.1"/>
    </source>
</evidence>
<evidence type="ECO:0000256" key="5">
    <source>
        <dbReference type="ARBA" id="ARBA00022692"/>
    </source>
</evidence>
<feature type="transmembrane region" description="Helical" evidence="13">
    <location>
        <begin position="515"/>
        <end position="535"/>
    </location>
</feature>
<keyword evidence="4 13" id="KW-0410">Iron transport</keyword>
<keyword evidence="7 13" id="KW-1133">Transmembrane helix</keyword>
<comment type="function">
    <text evidence="13">Probable transporter of a GTP-driven Fe(2+) uptake system.</text>
</comment>
<dbReference type="InterPro" id="IPR011642">
    <property type="entry name" value="Gate_dom"/>
</dbReference>
<evidence type="ECO:0000256" key="3">
    <source>
        <dbReference type="ARBA" id="ARBA00022475"/>
    </source>
</evidence>
<dbReference type="InterPro" id="IPR006073">
    <property type="entry name" value="GTP-bd"/>
</dbReference>
<sequence>MQPRLNIALVGNPNSGKSSLFNVLTGLNQKVGNFPGVTVDKKTGFCRIDEKLAATIIDLPGTYSLYPKSADEFVTYDILLNPDNRDKPDIVVIIADASNLKRNLLFCSQIIDLKIPVVIALSMMDLAKKQGVEIDVPGLERELGVPVVPINPRKNRGIAGLKKAVALTAAGQYQVPARDFIENTALAPATIADIRKFIPHESSYAALHIATHAEDLSFLDPGQRLAVKQILEEHRFNKTKAQGEEVIQRYARIKHIMNATVAEKDPLQKSLITEKIDNILLHRFWGYVIMLAVLFLIFQSIFWLAQYPMDAIDGGFSALSGWLGHTLPDNKLTDLLVNGLLAGIGGIAVFIPQIMILFGLITILEDTGYMARISFLTDRLMRQVGLNGKSVMPLISGVACAVPAIMSARSIENRKERFITIMVTPLMSCSARLPIYTIMIALVIPDKTMLGLFSLKGLVMMGLYLLGFVMAVLIAAVMRLLVRIREKSYFIMELPVYRAPRWKNVGVTMIQKARIFVTDAGKVIIVISLILWFLAAHGPAREMEQVQQQYTELMQSHPGERQELSNALQAARLEHSYAGHLGKAFEPLIRPLGFDWKIGIALITSFAAREVFVGTMATLYSVGNDVDEDAATLREKMEAARRPDGSPVYDLPTGLSLIIFYAFAMQCMSTLAVVKRETKSWKVPALQFAYMFVLAYVGSLLTYFIFS</sequence>
<protein>
    <recommendedName>
        <fullName evidence="12 13">Ferrous iron transport protein B</fullName>
    </recommendedName>
</protein>
<evidence type="ECO:0000256" key="12">
    <source>
        <dbReference type="NCBIfam" id="TIGR00437"/>
    </source>
</evidence>
<keyword evidence="16" id="KW-1185">Reference proteome</keyword>